<dbReference type="Proteomes" id="UP001202961">
    <property type="component" value="Unassembled WGS sequence"/>
</dbReference>
<evidence type="ECO:0000313" key="3">
    <source>
        <dbReference type="Proteomes" id="UP001202961"/>
    </source>
</evidence>
<comment type="caution">
    <text evidence="2">The sequence shown here is derived from an EMBL/GenBank/DDBJ whole genome shotgun (WGS) entry which is preliminary data.</text>
</comment>
<accession>A0ABT0TZ49</accession>
<proteinExistence type="predicted"/>
<feature type="transmembrane region" description="Helical" evidence="1">
    <location>
        <begin position="228"/>
        <end position="248"/>
    </location>
</feature>
<reference evidence="2 3" key="1">
    <citation type="journal article" date="2022" name="Syst. Appl. Microbiol.">
        <title>Rhodopirellula aestuarii sp. nov., a novel member of the genus Rhodopirellula isolated from brackish sediments collected in the Tagus River estuary, Portugal.</title>
        <authorList>
            <person name="Vitorino I.R."/>
            <person name="Klimek D."/>
            <person name="Calusinska M."/>
            <person name="Lobo-da-Cunha A."/>
            <person name="Vasconcelos V."/>
            <person name="Lage O.M."/>
        </authorList>
    </citation>
    <scope>NUCLEOTIDE SEQUENCE [LARGE SCALE GENOMIC DNA]</scope>
    <source>
        <strain evidence="2 3">ICT_H3.1</strain>
    </source>
</reference>
<keyword evidence="1" id="KW-0472">Membrane</keyword>
<evidence type="ECO:0000256" key="1">
    <source>
        <dbReference type="SAM" id="Phobius"/>
    </source>
</evidence>
<dbReference type="EMBL" id="JAMQBK010000014">
    <property type="protein sequence ID" value="MCM2369887.1"/>
    <property type="molecule type" value="Genomic_DNA"/>
</dbReference>
<name>A0ABT0TZ49_9BACT</name>
<feature type="transmembrane region" description="Helical" evidence="1">
    <location>
        <begin position="120"/>
        <end position="139"/>
    </location>
</feature>
<keyword evidence="3" id="KW-1185">Reference proteome</keyword>
<keyword evidence="1" id="KW-1133">Transmembrane helix</keyword>
<feature type="transmembrane region" description="Helical" evidence="1">
    <location>
        <begin position="12"/>
        <end position="34"/>
    </location>
</feature>
<organism evidence="2 3">
    <name type="scientific">Aporhodopirellula aestuarii</name>
    <dbReference type="NCBI Taxonomy" id="2950107"/>
    <lineage>
        <taxon>Bacteria</taxon>
        <taxon>Pseudomonadati</taxon>
        <taxon>Planctomycetota</taxon>
        <taxon>Planctomycetia</taxon>
        <taxon>Pirellulales</taxon>
        <taxon>Pirellulaceae</taxon>
        <taxon>Aporhodopirellula</taxon>
    </lineage>
</organism>
<sequence>MSSAHIDRTLNIASVLSIALFMFAPLVAVSIYIAAPGATLAEGTAEATVGVGVILRAVARRLFRAGARNVIRVTFGTMTRTVARTATTRLLRVFLRSVAGSAAKDMMDGEPKEDSQSASVSMMAIAIGVIGTALSFWGVLKFADTASVHALNSELGLSLPVLLAGAVIPLACFAVICRLAGKLFSAKTIFTTGFDGLLIQSYFTISGSFLPMTTDFEFQGKRKRCANAAILSLSIMLIIFAALRWIGIQTDNDFSIFLSAMFLTYAFVYSFPVQPLLGYSIWDRSKWMWLLMFAPILSAFLFAFPGVVAALL</sequence>
<feature type="transmembrane region" description="Helical" evidence="1">
    <location>
        <begin position="40"/>
        <end position="59"/>
    </location>
</feature>
<evidence type="ECO:0000313" key="2">
    <source>
        <dbReference type="EMBL" id="MCM2369887.1"/>
    </source>
</evidence>
<feature type="transmembrane region" description="Helical" evidence="1">
    <location>
        <begin position="289"/>
        <end position="311"/>
    </location>
</feature>
<keyword evidence="1" id="KW-0812">Transmembrane</keyword>
<feature type="transmembrane region" description="Helical" evidence="1">
    <location>
        <begin position="159"/>
        <end position="180"/>
    </location>
</feature>
<protein>
    <submittedName>
        <fullName evidence="2">Uncharacterized protein</fullName>
    </submittedName>
</protein>
<dbReference type="RefSeq" id="WP_250927558.1">
    <property type="nucleotide sequence ID" value="NZ_JAMQBK010000014.1"/>
</dbReference>
<gene>
    <name evidence="2" type="ORF">NB063_04545</name>
</gene>
<feature type="transmembrane region" description="Helical" evidence="1">
    <location>
        <begin position="254"/>
        <end position="277"/>
    </location>
</feature>